<evidence type="ECO:0000256" key="3">
    <source>
        <dbReference type="ARBA" id="ARBA00023163"/>
    </source>
</evidence>
<gene>
    <name evidence="6" type="ORF">WKV53_03260</name>
</gene>
<evidence type="ECO:0000313" key="6">
    <source>
        <dbReference type="EMBL" id="MEK7949496.1"/>
    </source>
</evidence>
<evidence type="ECO:0000256" key="4">
    <source>
        <dbReference type="SAM" id="MobiDB-lite"/>
    </source>
</evidence>
<dbReference type="Gene3D" id="3.40.50.2300">
    <property type="match status" value="2"/>
</dbReference>
<evidence type="ECO:0000259" key="5">
    <source>
        <dbReference type="SMART" id="SM00345"/>
    </source>
</evidence>
<dbReference type="EMBL" id="JBBUKT010000001">
    <property type="protein sequence ID" value="MEK7949496.1"/>
    <property type="molecule type" value="Genomic_DNA"/>
</dbReference>
<comment type="caution">
    <text evidence="6">The sequence shown here is derived from an EMBL/GenBank/DDBJ whole genome shotgun (WGS) entry which is preliminary data.</text>
</comment>
<keyword evidence="1" id="KW-0805">Transcription regulation</keyword>
<keyword evidence="7" id="KW-1185">Reference proteome</keyword>
<dbReference type="InterPro" id="IPR036388">
    <property type="entry name" value="WH-like_DNA-bd_sf"/>
</dbReference>
<dbReference type="SUPFAM" id="SSF46785">
    <property type="entry name" value="Winged helix' DNA-binding domain"/>
    <property type="match status" value="1"/>
</dbReference>
<dbReference type="Proteomes" id="UP001371305">
    <property type="component" value="Unassembled WGS sequence"/>
</dbReference>
<reference evidence="6 7" key="1">
    <citation type="submission" date="2024-04" db="EMBL/GenBank/DDBJ databases">
        <title>Luteolibacter sp. isolated from soil.</title>
        <authorList>
            <person name="An J."/>
        </authorList>
    </citation>
    <scope>NUCLEOTIDE SEQUENCE [LARGE SCALE GENOMIC DNA]</scope>
    <source>
        <strain evidence="6 7">Y139</strain>
    </source>
</reference>
<proteinExistence type="predicted"/>
<dbReference type="RefSeq" id="WP_341402914.1">
    <property type="nucleotide sequence ID" value="NZ_JBBUKT010000001.1"/>
</dbReference>
<evidence type="ECO:0000256" key="1">
    <source>
        <dbReference type="ARBA" id="ARBA00023015"/>
    </source>
</evidence>
<dbReference type="InterPro" id="IPR036390">
    <property type="entry name" value="WH_DNA-bd_sf"/>
</dbReference>
<dbReference type="SMART" id="SM00345">
    <property type="entry name" value="HTH_GNTR"/>
    <property type="match status" value="1"/>
</dbReference>
<protein>
    <submittedName>
        <fullName evidence="6">Substrate-binding domain-containing protein</fullName>
    </submittedName>
</protein>
<accession>A0ABU9AP54</accession>
<dbReference type="InterPro" id="IPR046335">
    <property type="entry name" value="LacI/GalR-like_sensor"/>
</dbReference>
<keyword evidence="2" id="KW-0238">DNA-binding</keyword>
<dbReference type="InterPro" id="IPR000524">
    <property type="entry name" value="Tscrpt_reg_HTH_GntR"/>
</dbReference>
<keyword evidence="3" id="KW-0804">Transcription</keyword>
<dbReference type="Pfam" id="PF00392">
    <property type="entry name" value="GntR"/>
    <property type="match status" value="1"/>
</dbReference>
<sequence>MARIERKTAAEMAADAIKTEIAIGRWSGRLPGSRVLAAETGVSQPTVTAALALLVEQGWLEHPGDRKAFRIRHDPRRVAEMKPHRDRRLIFVTHEELGDLPDTTRKVIDATRRRVAELGWSVEFRTIDFVHAKTPRRSWDDLLPVDTETSMIAVFGRPVIAEWAERRSARMLFLGGITQGHSIPAIGLKSSMMVDEAMERLIALGHRQIVLPLCQRPPTFAASIKDVVSKRLEAAGVIYVASYHTPESEYMTPEVTWRMMETAFARTAPTALVFLDWKELVTASCLLSKLGVRIPEDLSVILLNEQMEADWFVPKLACFRFPIKRLASALTTWVEGKPLTPDQRQPRADFESGESLAPPSARA</sequence>
<dbReference type="InterPro" id="IPR028082">
    <property type="entry name" value="Peripla_BP_I"/>
</dbReference>
<organism evidence="6 7">
    <name type="scientific">Luteolibacter soli</name>
    <dbReference type="NCBI Taxonomy" id="3135280"/>
    <lineage>
        <taxon>Bacteria</taxon>
        <taxon>Pseudomonadati</taxon>
        <taxon>Verrucomicrobiota</taxon>
        <taxon>Verrucomicrobiia</taxon>
        <taxon>Verrucomicrobiales</taxon>
        <taxon>Verrucomicrobiaceae</taxon>
        <taxon>Luteolibacter</taxon>
    </lineage>
</organism>
<name>A0ABU9AP54_9BACT</name>
<dbReference type="Gene3D" id="1.10.10.10">
    <property type="entry name" value="Winged helix-like DNA-binding domain superfamily/Winged helix DNA-binding domain"/>
    <property type="match status" value="1"/>
</dbReference>
<dbReference type="SUPFAM" id="SSF53822">
    <property type="entry name" value="Periplasmic binding protein-like I"/>
    <property type="match status" value="1"/>
</dbReference>
<evidence type="ECO:0000313" key="7">
    <source>
        <dbReference type="Proteomes" id="UP001371305"/>
    </source>
</evidence>
<feature type="domain" description="HTH gntR-type" evidence="5">
    <location>
        <begin position="13"/>
        <end position="71"/>
    </location>
</feature>
<feature type="region of interest" description="Disordered" evidence="4">
    <location>
        <begin position="337"/>
        <end position="363"/>
    </location>
</feature>
<evidence type="ECO:0000256" key="2">
    <source>
        <dbReference type="ARBA" id="ARBA00023125"/>
    </source>
</evidence>
<dbReference type="Pfam" id="PF13377">
    <property type="entry name" value="Peripla_BP_3"/>
    <property type="match status" value="1"/>
</dbReference>